<dbReference type="EMBL" id="CAJPEV010001731">
    <property type="protein sequence ID" value="CAG0894086.1"/>
    <property type="molecule type" value="Genomic_DNA"/>
</dbReference>
<evidence type="ECO:0000256" key="5">
    <source>
        <dbReference type="ARBA" id="ARBA00022692"/>
    </source>
</evidence>
<keyword evidence="5" id="KW-0812">Transmembrane</keyword>
<dbReference type="GO" id="GO:0005737">
    <property type="term" value="C:cytoplasm"/>
    <property type="evidence" value="ECO:0007669"/>
    <property type="project" value="TreeGrafter"/>
</dbReference>
<evidence type="ECO:0000256" key="4">
    <source>
        <dbReference type="ARBA" id="ARBA00022679"/>
    </source>
</evidence>
<proteinExistence type="inferred from homology"/>
<organism evidence="9">
    <name type="scientific">Darwinula stevensoni</name>
    <dbReference type="NCBI Taxonomy" id="69355"/>
    <lineage>
        <taxon>Eukaryota</taxon>
        <taxon>Metazoa</taxon>
        <taxon>Ecdysozoa</taxon>
        <taxon>Arthropoda</taxon>
        <taxon>Crustacea</taxon>
        <taxon>Oligostraca</taxon>
        <taxon>Ostracoda</taxon>
        <taxon>Podocopa</taxon>
        <taxon>Podocopida</taxon>
        <taxon>Darwinulocopina</taxon>
        <taxon>Darwinuloidea</taxon>
        <taxon>Darwinulidae</taxon>
        <taxon>Darwinula</taxon>
    </lineage>
</organism>
<dbReference type="GO" id="GO:0016020">
    <property type="term" value="C:membrane"/>
    <property type="evidence" value="ECO:0007669"/>
    <property type="project" value="UniProtKB-SubCell"/>
</dbReference>
<evidence type="ECO:0000256" key="2">
    <source>
        <dbReference type="ARBA" id="ARBA00007647"/>
    </source>
</evidence>
<evidence type="ECO:0000256" key="3">
    <source>
        <dbReference type="ARBA" id="ARBA00022676"/>
    </source>
</evidence>
<protein>
    <recommendedName>
        <fullName evidence="8">Glycosyltransferase family 92 protein</fullName>
        <ecNumber evidence="8">2.4.1.-</ecNumber>
    </recommendedName>
</protein>
<comment type="subcellular location">
    <subcellularLocation>
        <location evidence="1">Membrane</location>
        <topology evidence="1">Single-pass membrane protein</topology>
    </subcellularLocation>
</comment>
<gene>
    <name evidence="9" type="ORF">DSTB1V02_LOCUS7994</name>
</gene>
<name>A0A7R9A7Y7_9CRUS</name>
<evidence type="ECO:0000313" key="10">
    <source>
        <dbReference type="Proteomes" id="UP000677054"/>
    </source>
</evidence>
<keyword evidence="10" id="KW-1185">Reference proteome</keyword>
<dbReference type="Pfam" id="PF01697">
    <property type="entry name" value="Glyco_transf_92"/>
    <property type="match status" value="1"/>
</dbReference>
<dbReference type="AlphaFoldDB" id="A0A7R9A7Y7"/>
<keyword evidence="6" id="KW-1133">Transmembrane helix</keyword>
<keyword evidence="3 8" id="KW-0328">Glycosyltransferase</keyword>
<dbReference type="GO" id="GO:0016757">
    <property type="term" value="F:glycosyltransferase activity"/>
    <property type="evidence" value="ECO:0007669"/>
    <property type="project" value="UniProtKB-UniRule"/>
</dbReference>
<keyword evidence="4 8" id="KW-0808">Transferase</keyword>
<keyword evidence="7" id="KW-0472">Membrane</keyword>
<evidence type="ECO:0000256" key="6">
    <source>
        <dbReference type="ARBA" id="ARBA00022989"/>
    </source>
</evidence>
<accession>A0A7R9A7Y7</accession>
<dbReference type="PANTHER" id="PTHR21461">
    <property type="entry name" value="GLYCOSYLTRANSFERASE FAMILY 92 PROTEIN"/>
    <property type="match status" value="1"/>
</dbReference>
<comment type="similarity">
    <text evidence="2 8">Belongs to the glycosyltransferase 92 family.</text>
</comment>
<reference evidence="9" key="1">
    <citation type="submission" date="2020-11" db="EMBL/GenBank/DDBJ databases">
        <authorList>
            <person name="Tran Van P."/>
        </authorList>
    </citation>
    <scope>NUCLEOTIDE SEQUENCE</scope>
</reference>
<dbReference type="EC" id="2.4.1.-" evidence="8"/>
<evidence type="ECO:0000313" key="9">
    <source>
        <dbReference type="EMBL" id="CAD7248174.1"/>
    </source>
</evidence>
<dbReference type="OrthoDB" id="2017643at2759"/>
<dbReference type="PANTHER" id="PTHR21461:SF69">
    <property type="entry name" value="GLYCOSYLTRANSFERASE FAMILY 92 PROTEIN"/>
    <property type="match status" value="1"/>
</dbReference>
<sequence length="326" mass="37022">MLSCELKEGEPIPDAVSVLPSDSEEVFNILKVFQQDGNTLSEERHTVSLCVKQLYFVKDISHLLTEWLEILKSMEVGKVFAYGLQPHPNMERVLEYYEDQGGFVDYIPITLPGTQPNIPGPNGQFLPRNADFHRGFYHLQLNDCLYRSLVQGYEYVAVIDVDEMIVPKPPHRTWPELMQHLVPKNPGSDCFYFLNRIILMEEGETTGWQQDYSMKLRHTNAAEFRTGSSRVGKSICVTNQQEIMSNHYTMMCYPDDRTCSTHYTPRDFGELYHYGKCSVGNCTGPGGNATCDGESCEVVQATSLLAHKDSVRQGVLHTLHELELLS</sequence>
<evidence type="ECO:0000256" key="8">
    <source>
        <dbReference type="RuleBase" id="RU366017"/>
    </source>
</evidence>
<dbReference type="Proteomes" id="UP000677054">
    <property type="component" value="Unassembled WGS sequence"/>
</dbReference>
<evidence type="ECO:0000256" key="7">
    <source>
        <dbReference type="ARBA" id="ARBA00023136"/>
    </source>
</evidence>
<dbReference type="InterPro" id="IPR008166">
    <property type="entry name" value="Glyco_transf_92"/>
</dbReference>
<evidence type="ECO:0000256" key="1">
    <source>
        <dbReference type="ARBA" id="ARBA00004167"/>
    </source>
</evidence>
<dbReference type="EMBL" id="LR901248">
    <property type="protein sequence ID" value="CAD7248174.1"/>
    <property type="molecule type" value="Genomic_DNA"/>
</dbReference>